<comment type="caution">
    <text evidence="2">The sequence shown here is derived from an EMBL/GenBank/DDBJ whole genome shotgun (WGS) entry which is preliminary data.</text>
</comment>
<dbReference type="STRING" id="154538.A0A1M2V8E5"/>
<accession>A0A1M2V8E5</accession>
<dbReference type="Proteomes" id="UP000184267">
    <property type="component" value="Unassembled WGS sequence"/>
</dbReference>
<dbReference type="OrthoDB" id="3351491at2759"/>
<feature type="compositionally biased region" description="Basic and acidic residues" evidence="1">
    <location>
        <begin position="75"/>
        <end position="86"/>
    </location>
</feature>
<feature type="compositionally biased region" description="Polar residues" evidence="1">
    <location>
        <begin position="123"/>
        <end position="146"/>
    </location>
</feature>
<sequence length="363" mass="39270">MFADLQARQILPFQVKYVEQLEEQAQRHIHTGPIAPRHPKRQRPHVQVVIEDMEAPRVSIIGSDIVRLPSAVSGSRKERRETKETRIWSPTTTATPSDYTVSDATPTTAARYSNQSTSTFAFNRTTSSSSRQKVLSMLSRQGSRNMRSPGEASSKLPWRNAPRQSFASGRTFGGQDELPPVAEANAESSSADLKTGSWRGSHSSVTAKRLVISRPHSLRSSRPASPLPSRLGLQLPGLPSSPRPVSAKHLTVPEGVRTPTTPSTPSSMRGSPGHTVPTPLSPPLTAHERAQGSGRLRGPRSPPMSGSSPNLRSAWPAAADHTEAQDFTPGHTRGRSGSCPELPPLDLGANNLRAHPSTKRPRP</sequence>
<organism evidence="2 3">
    <name type="scientific">Trametes pubescens</name>
    <name type="common">White-rot fungus</name>
    <dbReference type="NCBI Taxonomy" id="154538"/>
    <lineage>
        <taxon>Eukaryota</taxon>
        <taxon>Fungi</taxon>
        <taxon>Dikarya</taxon>
        <taxon>Basidiomycota</taxon>
        <taxon>Agaricomycotina</taxon>
        <taxon>Agaricomycetes</taxon>
        <taxon>Polyporales</taxon>
        <taxon>Polyporaceae</taxon>
        <taxon>Trametes</taxon>
    </lineage>
</organism>
<feature type="region of interest" description="Disordered" evidence="1">
    <location>
        <begin position="123"/>
        <end position="363"/>
    </location>
</feature>
<evidence type="ECO:0000313" key="3">
    <source>
        <dbReference type="Proteomes" id="UP000184267"/>
    </source>
</evidence>
<dbReference type="EMBL" id="MNAD01001599">
    <property type="protein sequence ID" value="OJT03776.1"/>
    <property type="molecule type" value="Genomic_DNA"/>
</dbReference>
<feature type="region of interest" description="Disordered" evidence="1">
    <location>
        <begin position="72"/>
        <end position="102"/>
    </location>
</feature>
<dbReference type="AlphaFoldDB" id="A0A1M2V8E5"/>
<reference evidence="2 3" key="1">
    <citation type="submission" date="2016-10" db="EMBL/GenBank/DDBJ databases">
        <title>Genome sequence of the basidiomycete white-rot fungus Trametes pubescens.</title>
        <authorList>
            <person name="Makela M.R."/>
            <person name="Granchi Z."/>
            <person name="Peng M."/>
            <person name="De Vries R.P."/>
            <person name="Grigoriev I."/>
            <person name="Riley R."/>
            <person name="Hilden K."/>
        </authorList>
    </citation>
    <scope>NUCLEOTIDE SEQUENCE [LARGE SCALE GENOMIC DNA]</scope>
    <source>
        <strain evidence="2 3">FBCC735</strain>
    </source>
</reference>
<evidence type="ECO:0000256" key="1">
    <source>
        <dbReference type="SAM" id="MobiDB-lite"/>
    </source>
</evidence>
<feature type="compositionally biased region" description="Polar residues" evidence="1">
    <location>
        <begin position="88"/>
        <end position="102"/>
    </location>
</feature>
<protein>
    <submittedName>
        <fullName evidence="2">Uncharacterized protein</fullName>
    </submittedName>
</protein>
<evidence type="ECO:0000313" key="2">
    <source>
        <dbReference type="EMBL" id="OJT03776.1"/>
    </source>
</evidence>
<feature type="compositionally biased region" description="Low complexity" evidence="1">
    <location>
        <begin position="257"/>
        <end position="273"/>
    </location>
</feature>
<feature type="compositionally biased region" description="Low complexity" evidence="1">
    <location>
        <begin position="213"/>
        <end position="244"/>
    </location>
</feature>
<proteinExistence type="predicted"/>
<name>A0A1M2V8E5_TRAPU</name>
<gene>
    <name evidence="2" type="ORF">TRAPUB_5598</name>
</gene>
<keyword evidence="3" id="KW-1185">Reference proteome</keyword>
<feature type="compositionally biased region" description="Polar residues" evidence="1">
    <location>
        <begin position="186"/>
        <end position="206"/>
    </location>
</feature>
<dbReference type="OMA" id="QLERHIH"/>